<organism evidence="1 2">
    <name type="scientific">Spirosoma pollinicola</name>
    <dbReference type="NCBI Taxonomy" id="2057025"/>
    <lineage>
        <taxon>Bacteria</taxon>
        <taxon>Pseudomonadati</taxon>
        <taxon>Bacteroidota</taxon>
        <taxon>Cytophagia</taxon>
        <taxon>Cytophagales</taxon>
        <taxon>Cytophagaceae</taxon>
        <taxon>Spirosoma</taxon>
    </lineage>
</organism>
<evidence type="ECO:0000313" key="1">
    <source>
        <dbReference type="EMBL" id="AUD05573.1"/>
    </source>
</evidence>
<evidence type="ECO:0008006" key="3">
    <source>
        <dbReference type="Google" id="ProtNLM"/>
    </source>
</evidence>
<sequence length="127" mass="13925">MHQVATIDTHLKIKIMPTEQNKPIALTTTATKILVSGHLTEKAKDLAARMPVMTKEVPATVQLYLDGIIEQWWVKPDASGVVFLLNLIDTRKASDLLNALPLGIAGMMEFELIPLGPLGPLRMLLTS</sequence>
<dbReference type="OrthoDB" id="797195at2"/>
<dbReference type="AlphaFoldDB" id="A0A2K8Z6S5"/>
<evidence type="ECO:0000313" key="2">
    <source>
        <dbReference type="Proteomes" id="UP000232883"/>
    </source>
</evidence>
<protein>
    <recommendedName>
        <fullName evidence="3">Muconolactone isomerase domain-containing protein</fullName>
    </recommendedName>
</protein>
<dbReference type="EMBL" id="CP025096">
    <property type="protein sequence ID" value="AUD05573.1"/>
    <property type="molecule type" value="Genomic_DNA"/>
</dbReference>
<name>A0A2K8Z6S5_9BACT</name>
<keyword evidence="2" id="KW-1185">Reference proteome</keyword>
<reference evidence="1 2" key="1">
    <citation type="submission" date="2017-11" db="EMBL/GenBank/DDBJ databases">
        <title>Taxonomic description and genome sequences of Spirosoma HA7 sp. nov., isolated from pollen microhabitat of Corylus avellana.</title>
        <authorList>
            <person name="Ambika Manirajan B."/>
            <person name="Suarez C."/>
            <person name="Ratering S."/>
            <person name="Geissler-Plaum R."/>
            <person name="Cardinale M."/>
            <person name="Sylvia S."/>
        </authorList>
    </citation>
    <scope>NUCLEOTIDE SEQUENCE [LARGE SCALE GENOMIC DNA]</scope>
    <source>
        <strain evidence="1 2">HA7</strain>
    </source>
</reference>
<dbReference type="Proteomes" id="UP000232883">
    <property type="component" value="Chromosome"/>
</dbReference>
<dbReference type="KEGG" id="spir:CWM47_29260"/>
<accession>A0A2K8Z6S5</accession>
<proteinExistence type="predicted"/>
<gene>
    <name evidence="1" type="ORF">CWM47_29260</name>
</gene>